<evidence type="ECO:0000256" key="1">
    <source>
        <dbReference type="SAM" id="MobiDB-lite"/>
    </source>
</evidence>
<dbReference type="Gene3D" id="1.20.1740.10">
    <property type="entry name" value="Amino acid/polyamine transporter I"/>
    <property type="match status" value="1"/>
</dbReference>
<dbReference type="OrthoDB" id="8197893at2759"/>
<dbReference type="GO" id="GO:0015171">
    <property type="term" value="F:amino acid transmembrane transporter activity"/>
    <property type="evidence" value="ECO:0007669"/>
    <property type="project" value="TreeGrafter"/>
</dbReference>
<dbReference type="AlphaFoldDB" id="A0A9P0ARH7"/>
<gene>
    <name evidence="3" type="ORF">MELIAE_LOCUS815</name>
</gene>
<dbReference type="Proteomes" id="UP001154078">
    <property type="component" value="Chromosome 1"/>
</dbReference>
<feature type="transmembrane region" description="Helical" evidence="2">
    <location>
        <begin position="124"/>
        <end position="141"/>
    </location>
</feature>
<feature type="compositionally biased region" description="Acidic residues" evidence="1">
    <location>
        <begin position="445"/>
        <end position="470"/>
    </location>
</feature>
<feature type="region of interest" description="Disordered" evidence="1">
    <location>
        <begin position="443"/>
        <end position="470"/>
    </location>
</feature>
<evidence type="ECO:0000313" key="3">
    <source>
        <dbReference type="EMBL" id="CAH0546707.1"/>
    </source>
</evidence>
<feature type="transmembrane region" description="Helical" evidence="2">
    <location>
        <begin position="314"/>
        <end position="337"/>
    </location>
</feature>
<name>A0A9P0ARH7_BRAAE</name>
<keyword evidence="4" id="KW-1185">Reference proteome</keyword>
<dbReference type="PANTHER" id="PTHR43243">
    <property type="entry name" value="INNER MEMBRANE TRANSPORTER YGJI-RELATED"/>
    <property type="match status" value="1"/>
</dbReference>
<feature type="transmembrane region" description="Helical" evidence="2">
    <location>
        <begin position="559"/>
        <end position="581"/>
    </location>
</feature>
<feature type="transmembrane region" description="Helical" evidence="2">
    <location>
        <begin position="68"/>
        <end position="87"/>
    </location>
</feature>
<sequence length="647" mass="72245">MGSLQELAHGLVQWTFGTTILTALTASEFSGTEAVIAIIVSGLTSTLTALSGWALSTEQTYNKKKFSSIFYFFIIWFEILTSLAAAATCSRLASATVDYISRGHFRELLFGIESHSLGEPWPDVLGVTIIVVVTILFMMGLEKSSTISLLLFATVISTFVFFISCGSFHTILHFSKWYESFKVHSIKGVLTATAVISYSFINNIPKLDKNQISNLFLITINSVIFYIIIAIFYTFMSNYKELSGTAIPLVKIFEARDVDWARAVMAVLTIGTVCLVLTEILPTTFSSFVKLANREWQIFVSSLQYQSTLTGAPVLAIFAAGSLAAILAFACPLWHLVKLLNAANFVKCIFNSVQLIYNRYKPEINNDQLVYHTNVHYKKLNQNPSKIIRPCCLSDKLKSMFGISQKKYISKISVPKSGTFLLKNFTGEQESLLLDDYSNVSTTLADDDQSENEENNLESGTDGEESTDSTDVDVVVQEYKDKLKVTTITKFNEKLPSTVLTFSIVIVCFIIVIMGSIGLSLILFKYTFFLWPSFIGILISYLIIIVMPQNPAEKTNESTLLSCVLSTNILVSMTINIILLSTIISDVWQGIIFWLIAGLLLFWRCDCCTCDGLISNKSNSKVHCAHVPEEIIYEYKEMHPDTFYVAR</sequence>
<protein>
    <recommendedName>
        <fullName evidence="5">Cationic amino acid transporter</fullName>
    </recommendedName>
</protein>
<accession>A0A9P0ARH7</accession>
<keyword evidence="2" id="KW-0472">Membrane</keyword>
<feature type="transmembrane region" description="Helical" evidence="2">
    <location>
        <begin position="499"/>
        <end position="522"/>
    </location>
</feature>
<keyword evidence="2" id="KW-0812">Transmembrane</keyword>
<feature type="transmembrane region" description="Helical" evidence="2">
    <location>
        <begin position="260"/>
        <end position="281"/>
    </location>
</feature>
<proteinExistence type="predicted"/>
<feature type="transmembrane region" description="Helical" evidence="2">
    <location>
        <begin position="528"/>
        <end position="547"/>
    </location>
</feature>
<keyword evidence="2" id="KW-1133">Transmembrane helix</keyword>
<evidence type="ECO:0008006" key="5">
    <source>
        <dbReference type="Google" id="ProtNLM"/>
    </source>
</evidence>
<dbReference type="GO" id="GO:0005886">
    <property type="term" value="C:plasma membrane"/>
    <property type="evidence" value="ECO:0007669"/>
    <property type="project" value="TreeGrafter"/>
</dbReference>
<feature type="transmembrane region" description="Helical" evidence="2">
    <location>
        <begin position="148"/>
        <end position="172"/>
    </location>
</feature>
<feature type="transmembrane region" description="Helical" evidence="2">
    <location>
        <begin position="215"/>
        <end position="239"/>
    </location>
</feature>
<dbReference type="PANTHER" id="PTHR43243:SF98">
    <property type="entry name" value="TORN AND DIMINISHED RHABDOMERES, ISOFORM D"/>
    <property type="match status" value="1"/>
</dbReference>
<reference evidence="3" key="1">
    <citation type="submission" date="2021-12" db="EMBL/GenBank/DDBJ databases">
        <authorList>
            <person name="King R."/>
        </authorList>
    </citation>
    <scope>NUCLEOTIDE SEQUENCE</scope>
</reference>
<evidence type="ECO:0000313" key="4">
    <source>
        <dbReference type="Proteomes" id="UP001154078"/>
    </source>
</evidence>
<dbReference type="EMBL" id="OV121132">
    <property type="protein sequence ID" value="CAH0546707.1"/>
    <property type="molecule type" value="Genomic_DNA"/>
</dbReference>
<evidence type="ECO:0000256" key="2">
    <source>
        <dbReference type="SAM" id="Phobius"/>
    </source>
</evidence>
<feature type="transmembrane region" description="Helical" evidence="2">
    <location>
        <begin position="587"/>
        <end position="603"/>
    </location>
</feature>
<feature type="transmembrane region" description="Helical" evidence="2">
    <location>
        <begin position="34"/>
        <end position="56"/>
    </location>
</feature>
<organism evidence="3 4">
    <name type="scientific">Brassicogethes aeneus</name>
    <name type="common">Rape pollen beetle</name>
    <name type="synonym">Meligethes aeneus</name>
    <dbReference type="NCBI Taxonomy" id="1431903"/>
    <lineage>
        <taxon>Eukaryota</taxon>
        <taxon>Metazoa</taxon>
        <taxon>Ecdysozoa</taxon>
        <taxon>Arthropoda</taxon>
        <taxon>Hexapoda</taxon>
        <taxon>Insecta</taxon>
        <taxon>Pterygota</taxon>
        <taxon>Neoptera</taxon>
        <taxon>Endopterygota</taxon>
        <taxon>Coleoptera</taxon>
        <taxon>Polyphaga</taxon>
        <taxon>Cucujiformia</taxon>
        <taxon>Nitidulidae</taxon>
        <taxon>Meligethinae</taxon>
        <taxon>Brassicogethes</taxon>
    </lineage>
</organism>